<dbReference type="AlphaFoldDB" id="F0ZBE6"/>
<dbReference type="VEuPathDB" id="AmoebaDB:DICPUDRAFT_91378"/>
<evidence type="ECO:0008006" key="4">
    <source>
        <dbReference type="Google" id="ProtNLM"/>
    </source>
</evidence>
<dbReference type="InParanoid" id="F0ZBE6"/>
<accession>F0ZBE6</accession>
<name>F0ZBE6_DICPU</name>
<feature type="signal peptide" evidence="1">
    <location>
        <begin position="1"/>
        <end position="22"/>
    </location>
</feature>
<dbReference type="eggNOG" id="ENOG502RIDQ">
    <property type="taxonomic scope" value="Eukaryota"/>
</dbReference>
<keyword evidence="1" id="KW-0732">Signal</keyword>
<proteinExistence type="predicted"/>
<dbReference type="EMBL" id="GL870970">
    <property type="protein sequence ID" value="EGC38733.1"/>
    <property type="molecule type" value="Genomic_DNA"/>
</dbReference>
<evidence type="ECO:0000313" key="2">
    <source>
        <dbReference type="EMBL" id="EGC38733.1"/>
    </source>
</evidence>
<dbReference type="KEGG" id="dpp:DICPUDRAFT_91378"/>
<dbReference type="OrthoDB" id="23103at2759"/>
<gene>
    <name evidence="2" type="ORF">DICPUDRAFT_91378</name>
</gene>
<reference evidence="3" key="1">
    <citation type="journal article" date="2011" name="Genome Biol.">
        <title>Comparative genomics of the social amoebae Dictyostelium discoideum and Dictyostelium purpureum.</title>
        <authorList>
            <consortium name="US DOE Joint Genome Institute (JGI-PGF)"/>
            <person name="Sucgang R."/>
            <person name="Kuo A."/>
            <person name="Tian X."/>
            <person name="Salerno W."/>
            <person name="Parikh A."/>
            <person name="Feasley C.L."/>
            <person name="Dalin E."/>
            <person name="Tu H."/>
            <person name="Huang E."/>
            <person name="Barry K."/>
            <person name="Lindquist E."/>
            <person name="Shapiro H."/>
            <person name="Bruce D."/>
            <person name="Schmutz J."/>
            <person name="Salamov A."/>
            <person name="Fey P."/>
            <person name="Gaudet P."/>
            <person name="Anjard C."/>
            <person name="Babu M.M."/>
            <person name="Basu S."/>
            <person name="Bushmanova Y."/>
            <person name="van der Wel H."/>
            <person name="Katoh-Kurasawa M."/>
            <person name="Dinh C."/>
            <person name="Coutinho P.M."/>
            <person name="Saito T."/>
            <person name="Elias M."/>
            <person name="Schaap P."/>
            <person name="Kay R.R."/>
            <person name="Henrissat B."/>
            <person name="Eichinger L."/>
            <person name="Rivero F."/>
            <person name="Putnam N.H."/>
            <person name="West C.M."/>
            <person name="Loomis W.F."/>
            <person name="Chisholm R.L."/>
            <person name="Shaulsky G."/>
            <person name="Strassmann J.E."/>
            <person name="Queller D.C."/>
            <person name="Kuspa A."/>
            <person name="Grigoriev I.V."/>
        </authorList>
    </citation>
    <scope>NUCLEOTIDE SEQUENCE [LARGE SCALE GENOMIC DNA]</scope>
    <source>
        <strain evidence="3">QSDP1</strain>
    </source>
</reference>
<dbReference type="RefSeq" id="XP_003284724.1">
    <property type="nucleotide sequence ID" value="XM_003284676.1"/>
</dbReference>
<organism evidence="2 3">
    <name type="scientific">Dictyostelium purpureum</name>
    <name type="common">Slime mold</name>
    <dbReference type="NCBI Taxonomy" id="5786"/>
    <lineage>
        <taxon>Eukaryota</taxon>
        <taxon>Amoebozoa</taxon>
        <taxon>Evosea</taxon>
        <taxon>Eumycetozoa</taxon>
        <taxon>Dictyostelia</taxon>
        <taxon>Dictyosteliales</taxon>
        <taxon>Dictyosteliaceae</taxon>
        <taxon>Dictyostelium</taxon>
    </lineage>
</organism>
<dbReference type="OMA" id="PDDCCRC"/>
<keyword evidence="3" id="KW-1185">Reference proteome</keyword>
<evidence type="ECO:0000256" key="1">
    <source>
        <dbReference type="SAM" id="SignalP"/>
    </source>
</evidence>
<protein>
    <recommendedName>
        <fullName evidence="4">Antistasin-like domain-containing protein</fullName>
    </recommendedName>
</protein>
<feature type="chain" id="PRO_5003265015" description="Antistasin-like domain-containing protein" evidence="1">
    <location>
        <begin position="23"/>
        <end position="189"/>
    </location>
</feature>
<evidence type="ECO:0000313" key="3">
    <source>
        <dbReference type="Proteomes" id="UP000001064"/>
    </source>
</evidence>
<dbReference type="Proteomes" id="UP000001064">
    <property type="component" value="Unassembled WGS sequence"/>
</dbReference>
<sequence>MKLSFLFISSLVLLFLVSGSLSEKPIKPVDCTTVRCAMPTCPAYQVPVKPENSCCYICSGKPCENIMCPAVVKPCRENEQPTGCCPCTPEATLDPCADIMCPAVVKPCRENEQPTGCCPCTPSADPCADILCPAVVRYCKADELPTGCCPCTPREIGCAGVMCTMEIRYCEEGENPDYSCCPCTPNPNI</sequence>
<dbReference type="GeneID" id="10506678"/>